<dbReference type="PANTHER" id="PTHR35851:SF1">
    <property type="entry name" value="CELL DIVISION PROTEIN FTSQ"/>
    <property type="match status" value="1"/>
</dbReference>
<dbReference type="PROSITE" id="PS51779">
    <property type="entry name" value="POTRA"/>
    <property type="match status" value="1"/>
</dbReference>
<dbReference type="HAMAP" id="MF_00911">
    <property type="entry name" value="FtsQ_subfam"/>
    <property type="match status" value="1"/>
</dbReference>
<organism evidence="11 12">
    <name type="scientific">Thiobacter aerophilum</name>
    <dbReference type="NCBI Taxonomy" id="3121275"/>
    <lineage>
        <taxon>Bacteria</taxon>
        <taxon>Pseudomonadati</taxon>
        <taxon>Pseudomonadota</taxon>
        <taxon>Betaproteobacteria</taxon>
        <taxon>Burkholderiales</taxon>
        <taxon>Thiobacteraceae</taxon>
        <taxon>Thiobacter</taxon>
    </lineage>
</organism>
<comment type="subcellular location">
    <subcellularLocation>
        <location evidence="9">Cell inner membrane</location>
        <topology evidence="9">Single-pass type II membrane protein</topology>
    </subcellularLocation>
    <subcellularLocation>
        <location evidence="1">Membrane</location>
    </subcellularLocation>
    <text evidence="9">Localizes to the division septum.</text>
</comment>
<dbReference type="InterPro" id="IPR045335">
    <property type="entry name" value="FtsQ_C_sf"/>
</dbReference>
<gene>
    <name evidence="9" type="primary">ftsQ</name>
    <name evidence="11" type="ORF">V6E02_09655</name>
</gene>
<protein>
    <recommendedName>
        <fullName evidence="9">Cell division protein FtsQ</fullName>
    </recommendedName>
</protein>
<evidence type="ECO:0000256" key="1">
    <source>
        <dbReference type="ARBA" id="ARBA00004370"/>
    </source>
</evidence>
<comment type="caution">
    <text evidence="11">The sequence shown here is derived from an EMBL/GenBank/DDBJ whole genome shotgun (WGS) entry which is preliminary data.</text>
</comment>
<comment type="similarity">
    <text evidence="9">Belongs to the FtsQ/DivIB family. FtsQ subfamily.</text>
</comment>
<evidence type="ECO:0000256" key="7">
    <source>
        <dbReference type="ARBA" id="ARBA00023136"/>
    </source>
</evidence>
<dbReference type="EMBL" id="JBAJEX010000007">
    <property type="protein sequence ID" value="MEO1767475.1"/>
    <property type="molecule type" value="Genomic_DNA"/>
</dbReference>
<feature type="transmembrane region" description="Helical" evidence="9">
    <location>
        <begin position="34"/>
        <end position="59"/>
    </location>
</feature>
<keyword evidence="4 9" id="KW-0132">Cell division</keyword>
<evidence type="ECO:0000256" key="2">
    <source>
        <dbReference type="ARBA" id="ARBA00022475"/>
    </source>
</evidence>
<keyword evidence="6 9" id="KW-1133">Transmembrane helix</keyword>
<evidence type="ECO:0000313" key="12">
    <source>
        <dbReference type="Proteomes" id="UP001482231"/>
    </source>
</evidence>
<evidence type="ECO:0000259" key="10">
    <source>
        <dbReference type="PROSITE" id="PS51779"/>
    </source>
</evidence>
<keyword evidence="12" id="KW-1185">Reference proteome</keyword>
<evidence type="ECO:0000256" key="5">
    <source>
        <dbReference type="ARBA" id="ARBA00022692"/>
    </source>
</evidence>
<evidence type="ECO:0000256" key="6">
    <source>
        <dbReference type="ARBA" id="ARBA00022989"/>
    </source>
</evidence>
<proteinExistence type="inferred from homology"/>
<dbReference type="InterPro" id="IPR026579">
    <property type="entry name" value="FtsQ"/>
</dbReference>
<keyword evidence="7 9" id="KW-0472">Membrane</keyword>
<dbReference type="GO" id="GO:0051301">
    <property type="term" value="P:cell division"/>
    <property type="evidence" value="ECO:0007669"/>
    <property type="project" value="UniProtKB-KW"/>
</dbReference>
<dbReference type="InterPro" id="IPR005548">
    <property type="entry name" value="Cell_div_FtsQ/DivIB_C"/>
</dbReference>
<sequence length="263" mass="29702">MWRKHIDKGDLQRRPMAAPGSNFLVLSQWDRAQLMLWLANLLYALAAILLVYALLFLVIHLPVFPLRHVEVKGELRHVTYQQVSYIVTREFKGNFFTLDLARITQAFEKLPWVRHASLRRQWPDRLEVTLEEHVALARWAAGGLVNTRGEVFQAASDEPLPLFDGPEGAAREMVQHYEVFRSALAPAGLKPVAVHLNARRAWELKLDNGLLVALGREQVAARLSRFARHYAATVGQLSQAVAYVDLRYPNGFAVRLGAPAGKV</sequence>
<name>A0ABV0EFN4_9BURK</name>
<accession>A0ABV0EFN4</accession>
<evidence type="ECO:0000256" key="9">
    <source>
        <dbReference type="HAMAP-Rule" id="MF_00911"/>
    </source>
</evidence>
<comment type="function">
    <text evidence="9">Essential cell division protein. May link together the upstream cell division proteins, which are predominantly cytoplasmic, with the downstream cell division proteins, which are predominantly periplasmic. May control correct divisome assembly.</text>
</comment>
<keyword evidence="2 9" id="KW-1003">Cell membrane</keyword>
<keyword evidence="5 9" id="KW-0812">Transmembrane</keyword>
<dbReference type="PANTHER" id="PTHR35851">
    <property type="entry name" value="CELL DIVISION PROTEIN FTSQ"/>
    <property type="match status" value="1"/>
</dbReference>
<dbReference type="InterPro" id="IPR034746">
    <property type="entry name" value="POTRA"/>
</dbReference>
<dbReference type="Pfam" id="PF08478">
    <property type="entry name" value="POTRA_1"/>
    <property type="match status" value="1"/>
</dbReference>
<reference evidence="11 12" key="1">
    <citation type="submission" date="2024-02" db="EMBL/GenBank/DDBJ databases">
        <title>New thermophilic sulfur-oxidizing bacteria from a hot springs of the Uzon caldera (Kamchatka, Russia).</title>
        <authorList>
            <person name="Dukat A.M."/>
            <person name="Elcheninov A.G."/>
            <person name="Frolov E.N."/>
        </authorList>
    </citation>
    <scope>NUCLEOTIDE SEQUENCE [LARGE SCALE GENOMIC DNA]</scope>
    <source>
        <strain evidence="11 12">AK1</strain>
    </source>
</reference>
<evidence type="ECO:0000256" key="4">
    <source>
        <dbReference type="ARBA" id="ARBA00022618"/>
    </source>
</evidence>
<dbReference type="RefSeq" id="WP_347308584.1">
    <property type="nucleotide sequence ID" value="NZ_JBAJEX010000007.1"/>
</dbReference>
<dbReference type="Pfam" id="PF03799">
    <property type="entry name" value="FtsQ_DivIB_C"/>
    <property type="match status" value="1"/>
</dbReference>
<evidence type="ECO:0000256" key="3">
    <source>
        <dbReference type="ARBA" id="ARBA00022519"/>
    </source>
</evidence>
<dbReference type="Gene3D" id="3.40.50.11690">
    <property type="entry name" value="Cell division protein FtsQ/DivIB"/>
    <property type="match status" value="1"/>
</dbReference>
<dbReference type="Gene3D" id="3.10.20.310">
    <property type="entry name" value="membrane protein fhac"/>
    <property type="match status" value="1"/>
</dbReference>
<comment type="subunit">
    <text evidence="9">Part of a complex composed of FtsB, FtsL and FtsQ.</text>
</comment>
<dbReference type="Proteomes" id="UP001482231">
    <property type="component" value="Unassembled WGS sequence"/>
</dbReference>
<evidence type="ECO:0000313" key="11">
    <source>
        <dbReference type="EMBL" id="MEO1767475.1"/>
    </source>
</evidence>
<keyword evidence="8 9" id="KW-0131">Cell cycle</keyword>
<evidence type="ECO:0000256" key="8">
    <source>
        <dbReference type="ARBA" id="ARBA00023306"/>
    </source>
</evidence>
<dbReference type="InterPro" id="IPR013685">
    <property type="entry name" value="POTRA_FtsQ_type"/>
</dbReference>
<keyword evidence="3 9" id="KW-0997">Cell inner membrane</keyword>
<feature type="domain" description="POTRA" evidence="10">
    <location>
        <begin position="64"/>
        <end position="133"/>
    </location>
</feature>